<name>A0AAU8HZL8_9CAUD</name>
<dbReference type="EMBL" id="PP895363">
    <property type="protein sequence ID" value="XCI78086.1"/>
    <property type="molecule type" value="Genomic_DNA"/>
</dbReference>
<reference evidence="2" key="1">
    <citation type="submission" date="2024-06" db="EMBL/GenBank/DDBJ databases">
        <title>High activity and specificity of bacteriophage cocktails against carbapenem-resistant Klebsiella pneumoniae belonging to high-risk clones CG258 and ST307.</title>
        <authorList>
            <person name="Jimenez Quiceno J."/>
            <person name="Salazar Ospina L."/>
            <person name="Tellez Carrasquilla S."/>
        </authorList>
    </citation>
    <scope>NUCLEOTIDE SEQUENCE</scope>
</reference>
<feature type="compositionally biased region" description="Basic residues" evidence="1">
    <location>
        <begin position="1"/>
        <end position="12"/>
    </location>
</feature>
<evidence type="ECO:0000313" key="2">
    <source>
        <dbReference type="EMBL" id="XCI78086.1"/>
    </source>
</evidence>
<proteinExistence type="predicted"/>
<organism evidence="2">
    <name type="scientific">Klebsiella phage FKP3</name>
    <dbReference type="NCBI Taxonomy" id="3231233"/>
    <lineage>
        <taxon>Viruses</taxon>
        <taxon>Duplodnaviria</taxon>
        <taxon>Heunggongvirae</taxon>
        <taxon>Uroviricota</taxon>
        <taxon>Caudoviricetes</taxon>
        <taxon>Stephanstirmvirinae</taxon>
        <taxon>Justusliebigvirus</taxon>
    </lineage>
</organism>
<accession>A0AAU8HZL8</accession>
<protein>
    <submittedName>
        <fullName evidence="2">Uncharacterized protein</fullName>
    </submittedName>
</protein>
<sequence>MQRPSKARRKMLKLVSRVGIKRSPSANNP</sequence>
<feature type="region of interest" description="Disordered" evidence="1">
    <location>
        <begin position="1"/>
        <end position="29"/>
    </location>
</feature>
<evidence type="ECO:0000256" key="1">
    <source>
        <dbReference type="SAM" id="MobiDB-lite"/>
    </source>
</evidence>